<evidence type="ECO:0000313" key="3">
    <source>
        <dbReference type="EMBL" id="PXF64059.1"/>
    </source>
</evidence>
<dbReference type="Gene3D" id="3.40.50.2000">
    <property type="entry name" value="Glycogen Phosphorylase B"/>
    <property type="match status" value="2"/>
</dbReference>
<evidence type="ECO:0000256" key="1">
    <source>
        <dbReference type="ARBA" id="ARBA00022676"/>
    </source>
</evidence>
<protein>
    <submittedName>
        <fullName evidence="3">ADP-heptose--LPS heptosyltransferase I</fullName>
    </submittedName>
</protein>
<dbReference type="GO" id="GO:0009244">
    <property type="term" value="P:lipopolysaccharide core region biosynthetic process"/>
    <property type="evidence" value="ECO:0007669"/>
    <property type="project" value="TreeGrafter"/>
</dbReference>
<dbReference type="EMBL" id="QICH01000001">
    <property type="protein sequence ID" value="PXF64059.1"/>
    <property type="molecule type" value="Genomic_DNA"/>
</dbReference>
<keyword evidence="2 3" id="KW-0808">Transferase</keyword>
<dbReference type="Pfam" id="PF01075">
    <property type="entry name" value="Glyco_transf_9"/>
    <property type="match status" value="1"/>
</dbReference>
<name>A0A318DD29_9GAMM</name>
<dbReference type="PANTHER" id="PTHR30160:SF21">
    <property type="entry name" value="LIPOPOLYSACCHARIDE CORE HEPTOSYLTRANSFERASE OPSX"/>
    <property type="match status" value="1"/>
</dbReference>
<evidence type="ECO:0000313" key="4">
    <source>
        <dbReference type="Proteomes" id="UP000247689"/>
    </source>
</evidence>
<dbReference type="InterPro" id="IPR002201">
    <property type="entry name" value="Glyco_trans_9"/>
</dbReference>
<dbReference type="SUPFAM" id="SSF53756">
    <property type="entry name" value="UDP-Glycosyltransferase/glycogen phosphorylase"/>
    <property type="match status" value="1"/>
</dbReference>
<dbReference type="PANTHER" id="PTHR30160">
    <property type="entry name" value="TETRAACYLDISACCHARIDE 4'-KINASE-RELATED"/>
    <property type="match status" value="1"/>
</dbReference>
<organism evidence="3 4">
    <name type="scientific">Kangiella spongicola</name>
    <dbReference type="NCBI Taxonomy" id="796379"/>
    <lineage>
        <taxon>Bacteria</taxon>
        <taxon>Pseudomonadati</taxon>
        <taxon>Pseudomonadota</taxon>
        <taxon>Gammaproteobacteria</taxon>
        <taxon>Kangiellales</taxon>
        <taxon>Kangiellaceae</taxon>
        <taxon>Kangiella</taxon>
    </lineage>
</organism>
<reference evidence="3 4" key="1">
    <citation type="submission" date="2018-05" db="EMBL/GenBank/DDBJ databases">
        <title>Kangiella spongicola genome sequence.</title>
        <authorList>
            <person name="Maclea K.S."/>
            <person name="Goen A.E."/>
            <person name="Kelley C."/>
            <person name="Underriner A."/>
            <person name="Silverwood T."/>
            <person name="Trachtenberg A.M."/>
        </authorList>
    </citation>
    <scope>NUCLEOTIDE SEQUENCE [LARGE SCALE GENOMIC DNA]</scope>
    <source>
        <strain evidence="3 4">ATCC BAA-2076</strain>
    </source>
</reference>
<keyword evidence="4" id="KW-1185">Reference proteome</keyword>
<evidence type="ECO:0000256" key="2">
    <source>
        <dbReference type="ARBA" id="ARBA00022679"/>
    </source>
</evidence>
<keyword evidence="1" id="KW-0328">Glycosyltransferase</keyword>
<dbReference type="FunFam" id="3.40.50.2000:FF:000164">
    <property type="entry name" value="Lipopolysaccharide heptosyltransferase I"/>
    <property type="match status" value="1"/>
</dbReference>
<proteinExistence type="predicted"/>
<accession>A0A318DD29</accession>
<dbReference type="GO" id="GO:0008713">
    <property type="term" value="F:ADP-heptose-lipopolysaccharide heptosyltransferase activity"/>
    <property type="evidence" value="ECO:0007669"/>
    <property type="project" value="TreeGrafter"/>
</dbReference>
<sequence>MPTPPVNTPNSICVLRLSAIGDVCHAVSTVQAIQRTYPKAKITWVIGKVEEKLIGDLPGIEFVVFDKSLGWKAYRQLRQSMKNRRFDVLLHMQLAFRANLAAFFIPAKTKIGFAKSRSKELHSLFVNQHISDSRGFHVLDGFRDFARAIGVDEGLPEWDIPIPHEAKAWATNFLPKEPFVVISPAASKAERNWATERYAAISDYCHELGYQVLLTGGPTSFEKHLCADISKASRAYTINLAGQTDLKQLLLTLQKAQLVIAPDSGPAHMAVTQNTPVIGLYAHSNPNRTGPYLYQRFTADAYTALACKELGVERQQIPWGYRLKGDNLMSAISVEQVKSLIDQAIDFYGLEQPAAEQSNPE</sequence>
<gene>
    <name evidence="3" type="ORF">DL796_02650</name>
</gene>
<dbReference type="GO" id="GO:0005829">
    <property type="term" value="C:cytosol"/>
    <property type="evidence" value="ECO:0007669"/>
    <property type="project" value="TreeGrafter"/>
</dbReference>
<dbReference type="InterPro" id="IPR051199">
    <property type="entry name" value="LPS_LOS_Heptosyltrfase"/>
</dbReference>
<dbReference type="OrthoDB" id="9781892at2"/>
<comment type="caution">
    <text evidence="3">The sequence shown here is derived from an EMBL/GenBank/DDBJ whole genome shotgun (WGS) entry which is preliminary data.</text>
</comment>
<dbReference type="CDD" id="cd03789">
    <property type="entry name" value="GT9_LPS_heptosyltransferase"/>
    <property type="match status" value="1"/>
</dbReference>
<dbReference type="RefSeq" id="WP_110199705.1">
    <property type="nucleotide sequence ID" value="NZ_QICH01000001.1"/>
</dbReference>
<dbReference type="AlphaFoldDB" id="A0A318DD29"/>
<dbReference type="Proteomes" id="UP000247689">
    <property type="component" value="Unassembled WGS sequence"/>
</dbReference>